<feature type="signal peptide" evidence="2">
    <location>
        <begin position="1"/>
        <end position="22"/>
    </location>
</feature>
<dbReference type="GO" id="GO:0052689">
    <property type="term" value="F:carboxylic ester hydrolase activity"/>
    <property type="evidence" value="ECO:0007669"/>
    <property type="project" value="UniProtKB-ARBA"/>
</dbReference>
<accession>A0A517Y4P4</accession>
<proteinExistence type="predicted"/>
<dbReference type="AlphaFoldDB" id="A0A517Y4P4"/>
<dbReference type="PANTHER" id="PTHR22946:SF9">
    <property type="entry name" value="POLYKETIDE TRANSFERASE AF380"/>
    <property type="match status" value="1"/>
</dbReference>
<keyword evidence="1" id="KW-0378">Hydrolase</keyword>
<dbReference type="Gene3D" id="3.40.50.1820">
    <property type="entry name" value="alpha/beta hydrolase"/>
    <property type="match status" value="1"/>
</dbReference>
<dbReference type="EMBL" id="CP036274">
    <property type="protein sequence ID" value="QDU25218.1"/>
    <property type="molecule type" value="Genomic_DNA"/>
</dbReference>
<dbReference type="Pfam" id="PF09752">
    <property type="entry name" value="ABHD18"/>
    <property type="match status" value="1"/>
</dbReference>
<evidence type="ECO:0000313" key="3">
    <source>
        <dbReference type="EMBL" id="QDU25218.1"/>
    </source>
</evidence>
<dbReference type="OrthoDB" id="9783926at2"/>
<evidence type="ECO:0000256" key="1">
    <source>
        <dbReference type="ARBA" id="ARBA00022801"/>
    </source>
</evidence>
<sequence length="333" mass="36981" precursor="true">MRDALLIVLAAGMFCTCSGFCAAESDASDIERGTAKYQPAEMSAELKVGERFRLPEHTFNYEMKRLDVELSNHDIWDVTFPSPVTTPHEVNNTIHCEYYRPRGAGKKPAVIVLHILGGDFALSRLFAGSLAQRGTAALFVKMPYYGPRRPPGSERRMISANPEETVAGMTQAVLDIRQATGWLMSRPEIDPEQLGIFGISLGGITGTLAASSEPRLKSVCVLLAGGDLGRIAWEAREFHRQREKLIAAGHTLADFRQAVEPIEVLNHAANCRGRRILMLNAESDEVIPKPCTEALWEAFDKPEIVWYSGGHYSVLQHFLNARGRVQDFFQPKK</sequence>
<dbReference type="InterPro" id="IPR050261">
    <property type="entry name" value="FrsA_esterase"/>
</dbReference>
<keyword evidence="4" id="KW-1185">Reference proteome</keyword>
<name>A0A517Y4P4_9BACT</name>
<evidence type="ECO:0000313" key="4">
    <source>
        <dbReference type="Proteomes" id="UP000315017"/>
    </source>
</evidence>
<protein>
    <submittedName>
        <fullName evidence="3">Esterase</fullName>
    </submittedName>
</protein>
<keyword evidence="2" id="KW-0732">Signal</keyword>
<organism evidence="3 4">
    <name type="scientific">Anatilimnocola aggregata</name>
    <dbReference type="NCBI Taxonomy" id="2528021"/>
    <lineage>
        <taxon>Bacteria</taxon>
        <taxon>Pseudomonadati</taxon>
        <taxon>Planctomycetota</taxon>
        <taxon>Planctomycetia</taxon>
        <taxon>Pirellulales</taxon>
        <taxon>Pirellulaceae</taxon>
        <taxon>Anatilimnocola</taxon>
    </lineage>
</organism>
<dbReference type="KEGG" id="aagg:ETAA8_02810"/>
<feature type="chain" id="PRO_5021980857" evidence="2">
    <location>
        <begin position="23"/>
        <end position="333"/>
    </location>
</feature>
<dbReference type="InterPro" id="IPR029058">
    <property type="entry name" value="AB_hydrolase_fold"/>
</dbReference>
<evidence type="ECO:0000256" key="2">
    <source>
        <dbReference type="SAM" id="SignalP"/>
    </source>
</evidence>
<gene>
    <name evidence="3" type="ORF">ETAA8_02810</name>
</gene>
<reference evidence="3 4" key="1">
    <citation type="submission" date="2019-02" db="EMBL/GenBank/DDBJ databases">
        <title>Deep-cultivation of Planctomycetes and their phenomic and genomic characterization uncovers novel biology.</title>
        <authorList>
            <person name="Wiegand S."/>
            <person name="Jogler M."/>
            <person name="Boedeker C."/>
            <person name="Pinto D."/>
            <person name="Vollmers J."/>
            <person name="Rivas-Marin E."/>
            <person name="Kohn T."/>
            <person name="Peeters S.H."/>
            <person name="Heuer A."/>
            <person name="Rast P."/>
            <person name="Oberbeckmann S."/>
            <person name="Bunk B."/>
            <person name="Jeske O."/>
            <person name="Meyerdierks A."/>
            <person name="Storesund J.E."/>
            <person name="Kallscheuer N."/>
            <person name="Luecker S."/>
            <person name="Lage O.M."/>
            <person name="Pohl T."/>
            <person name="Merkel B.J."/>
            <person name="Hornburger P."/>
            <person name="Mueller R.-W."/>
            <person name="Bruemmer F."/>
            <person name="Labrenz M."/>
            <person name="Spormann A.M."/>
            <person name="Op den Camp H."/>
            <person name="Overmann J."/>
            <person name="Amann R."/>
            <person name="Jetten M.S.M."/>
            <person name="Mascher T."/>
            <person name="Medema M.H."/>
            <person name="Devos D.P."/>
            <person name="Kaster A.-K."/>
            <person name="Ovreas L."/>
            <person name="Rohde M."/>
            <person name="Galperin M.Y."/>
            <person name="Jogler C."/>
        </authorList>
    </citation>
    <scope>NUCLEOTIDE SEQUENCE [LARGE SCALE GENOMIC DNA]</scope>
    <source>
        <strain evidence="3 4">ETA_A8</strain>
    </source>
</reference>
<dbReference type="InterPro" id="IPR019149">
    <property type="entry name" value="ABHD18"/>
</dbReference>
<dbReference type="Proteomes" id="UP000315017">
    <property type="component" value="Chromosome"/>
</dbReference>
<dbReference type="SUPFAM" id="SSF53474">
    <property type="entry name" value="alpha/beta-Hydrolases"/>
    <property type="match status" value="1"/>
</dbReference>
<dbReference type="RefSeq" id="WP_145083796.1">
    <property type="nucleotide sequence ID" value="NZ_CP036274.1"/>
</dbReference>
<dbReference type="PANTHER" id="PTHR22946">
    <property type="entry name" value="DIENELACTONE HYDROLASE DOMAIN-CONTAINING PROTEIN-RELATED"/>
    <property type="match status" value="1"/>
</dbReference>